<keyword evidence="5" id="KW-0967">Endosome</keyword>
<evidence type="ECO:0000256" key="10">
    <source>
        <dbReference type="ARBA" id="ARBA00023329"/>
    </source>
</evidence>
<dbReference type="PANTHER" id="PTHR31937">
    <property type="entry name" value="TRANSMEMBRANE PROTEIN 163"/>
    <property type="match status" value="1"/>
</dbReference>
<dbReference type="SUPFAM" id="SSF161111">
    <property type="entry name" value="Cation efflux protein transmembrane domain-like"/>
    <property type="match status" value="1"/>
</dbReference>
<evidence type="ECO:0000256" key="9">
    <source>
        <dbReference type="ARBA" id="ARBA00023136"/>
    </source>
</evidence>
<keyword evidence="4 11" id="KW-0812">Transmembrane</keyword>
<dbReference type="InterPro" id="IPR027469">
    <property type="entry name" value="Cation_efflux_TMD_sf"/>
</dbReference>
<comment type="subcellular location">
    <subcellularLocation>
        <location evidence="2">Cytoplasmic vesicle</location>
        <location evidence="2">Secretory vesicle</location>
        <location evidence="2">Synaptic vesicle membrane</location>
        <topology evidence="2">Multi-pass membrane protein</topology>
    </subcellularLocation>
    <subcellularLocation>
        <location evidence="1">Early endosome membrane</location>
    </subcellularLocation>
</comment>
<keyword evidence="9 11" id="KW-0472">Membrane</keyword>
<evidence type="ECO:0000313" key="14">
    <source>
        <dbReference type="Proteomes" id="UP000798808"/>
    </source>
</evidence>
<dbReference type="Gene3D" id="1.20.1510.10">
    <property type="entry name" value="Cation efflux protein transmembrane domain"/>
    <property type="match status" value="1"/>
</dbReference>
<organism evidence="13 14">
    <name type="scientific">Fulvivirga kasyanovii</name>
    <dbReference type="NCBI Taxonomy" id="396812"/>
    <lineage>
        <taxon>Bacteria</taxon>
        <taxon>Pseudomonadati</taxon>
        <taxon>Bacteroidota</taxon>
        <taxon>Cytophagia</taxon>
        <taxon>Cytophagales</taxon>
        <taxon>Fulvivirgaceae</taxon>
        <taxon>Fulvivirga</taxon>
    </lineage>
</organism>
<dbReference type="EMBL" id="SMLW01000482">
    <property type="protein sequence ID" value="MTI25075.1"/>
    <property type="molecule type" value="Genomic_DNA"/>
</dbReference>
<dbReference type="Pfam" id="PF01545">
    <property type="entry name" value="Cation_efflux"/>
    <property type="match status" value="1"/>
</dbReference>
<gene>
    <name evidence="13" type="ORF">E1163_08995</name>
</gene>
<feature type="transmembrane region" description="Helical" evidence="11">
    <location>
        <begin position="220"/>
        <end position="241"/>
    </location>
</feature>
<protein>
    <recommendedName>
        <fullName evidence="12">Cation efflux protein transmembrane domain-containing protein</fullName>
    </recommendedName>
</protein>
<reference evidence="13 14" key="1">
    <citation type="submission" date="2019-02" db="EMBL/GenBank/DDBJ databases">
        <authorList>
            <person name="Goldberg S.R."/>
            <person name="Haltli B.A."/>
            <person name="Correa H."/>
            <person name="Russell K.G."/>
        </authorList>
    </citation>
    <scope>NUCLEOTIDE SEQUENCE [LARGE SCALE GENOMIC DNA]</scope>
    <source>
        <strain evidence="13 14">JCM 16186</strain>
    </source>
</reference>
<evidence type="ECO:0000313" key="13">
    <source>
        <dbReference type="EMBL" id="MTI25075.1"/>
    </source>
</evidence>
<comment type="caution">
    <text evidence="13">The sequence shown here is derived from an EMBL/GenBank/DDBJ whole genome shotgun (WGS) entry which is preliminary data.</text>
</comment>
<dbReference type="Proteomes" id="UP000798808">
    <property type="component" value="Unassembled WGS sequence"/>
</dbReference>
<name>A0ABW9RMA2_9BACT</name>
<evidence type="ECO:0000256" key="7">
    <source>
        <dbReference type="ARBA" id="ARBA00022989"/>
    </source>
</evidence>
<evidence type="ECO:0000256" key="4">
    <source>
        <dbReference type="ARBA" id="ARBA00022692"/>
    </source>
</evidence>
<dbReference type="InterPro" id="IPR047677">
    <property type="entry name" value="GDCCVxC"/>
</dbReference>
<evidence type="ECO:0000256" key="3">
    <source>
        <dbReference type="ARBA" id="ARBA00008731"/>
    </source>
</evidence>
<keyword evidence="14" id="KW-1185">Reference proteome</keyword>
<dbReference type="PANTHER" id="PTHR31937:SF2">
    <property type="entry name" value="TRANSMEMBRANE PROTEIN 163"/>
    <property type="match status" value="1"/>
</dbReference>
<accession>A0ABW9RMA2</accession>
<feature type="transmembrane region" description="Helical" evidence="11">
    <location>
        <begin position="180"/>
        <end position="199"/>
    </location>
</feature>
<evidence type="ECO:0000256" key="6">
    <source>
        <dbReference type="ARBA" id="ARBA00022833"/>
    </source>
</evidence>
<dbReference type="InterPro" id="IPR058533">
    <property type="entry name" value="Cation_efflux_TM"/>
</dbReference>
<feature type="transmembrane region" description="Helical" evidence="11">
    <location>
        <begin position="108"/>
        <end position="132"/>
    </location>
</feature>
<feature type="domain" description="Cation efflux protein transmembrane" evidence="12">
    <location>
        <begin position="91"/>
        <end position="262"/>
    </location>
</feature>
<keyword evidence="7 11" id="KW-1133">Transmembrane helix</keyword>
<evidence type="ECO:0000256" key="1">
    <source>
        <dbReference type="ARBA" id="ARBA00004146"/>
    </source>
</evidence>
<sequence length="281" mass="30991">MSQQIHYQSLLVCPHCHHQRQVEMPQDSCLISFDCERCDNILQPNSGDCCVFCSHGSVPCPSVQRTLEGHINLQKGLRTAFILSLITIGYNTIEGLVSTFFGATDETLALFGFGVDSFAEVLSGVGVAHMVWRMQHHEIKQRDDFEITALKITGTALYLLVAGLIAGAILSIVSQSEPQTTTAGVIISVLSIATMYFLFRAKIKVGKELESEPIISDAQCTKTCFYLSFILLASSLIYAIWQIPYVDAVGSLGIAWYAWKEGKEAFEKAKTKRLSCENSCC</sequence>
<evidence type="ECO:0000256" key="8">
    <source>
        <dbReference type="ARBA" id="ARBA00023018"/>
    </source>
</evidence>
<feature type="transmembrane region" description="Helical" evidence="11">
    <location>
        <begin position="80"/>
        <end position="102"/>
    </location>
</feature>
<evidence type="ECO:0000259" key="12">
    <source>
        <dbReference type="Pfam" id="PF01545"/>
    </source>
</evidence>
<proteinExistence type="inferred from homology"/>
<evidence type="ECO:0000256" key="11">
    <source>
        <dbReference type="SAM" id="Phobius"/>
    </source>
</evidence>
<dbReference type="InterPro" id="IPR026765">
    <property type="entry name" value="Tmem163"/>
</dbReference>
<comment type="similarity">
    <text evidence="3">Belongs to the TMEM163 family.</text>
</comment>
<keyword evidence="6" id="KW-0862">Zinc</keyword>
<evidence type="ECO:0000256" key="2">
    <source>
        <dbReference type="ARBA" id="ARBA00004644"/>
    </source>
</evidence>
<keyword evidence="8" id="KW-0770">Synapse</keyword>
<dbReference type="RefSeq" id="WP_155171112.1">
    <property type="nucleotide sequence ID" value="NZ_BAAAFL010000017.1"/>
</dbReference>
<dbReference type="NCBIfam" id="NF041374">
    <property type="entry name" value="GDCCVxC"/>
    <property type="match status" value="1"/>
</dbReference>
<evidence type="ECO:0000256" key="5">
    <source>
        <dbReference type="ARBA" id="ARBA00022753"/>
    </source>
</evidence>
<feature type="transmembrane region" description="Helical" evidence="11">
    <location>
        <begin position="152"/>
        <end position="174"/>
    </location>
</feature>
<keyword evidence="10" id="KW-0968">Cytoplasmic vesicle</keyword>